<name>A0A2W5IH71_9ACTN</name>
<dbReference type="EMBL" id="QFOZ01000001">
    <property type="protein sequence ID" value="PZP89624.1"/>
    <property type="molecule type" value="Genomic_DNA"/>
</dbReference>
<dbReference type="InterPro" id="IPR036412">
    <property type="entry name" value="HAD-like_sf"/>
</dbReference>
<dbReference type="SUPFAM" id="SSF56784">
    <property type="entry name" value="HAD-like"/>
    <property type="match status" value="1"/>
</dbReference>
<dbReference type="SFLD" id="SFLDG00002">
    <property type="entry name" value="C1.7:_P-type_atpase_like"/>
    <property type="match status" value="1"/>
</dbReference>
<dbReference type="Pfam" id="PF00122">
    <property type="entry name" value="E1-E2_ATPase"/>
    <property type="match status" value="1"/>
</dbReference>
<feature type="transmembrane region" description="Helical" evidence="7">
    <location>
        <begin position="785"/>
        <end position="806"/>
    </location>
</feature>
<dbReference type="Gene3D" id="2.70.150.10">
    <property type="entry name" value="Calcium-transporting ATPase, cytoplasmic transduction domain A"/>
    <property type="match status" value="1"/>
</dbReference>
<dbReference type="InterPro" id="IPR023298">
    <property type="entry name" value="ATPase_P-typ_TM_dom_sf"/>
</dbReference>
<dbReference type="SFLD" id="SFLDS00003">
    <property type="entry name" value="Haloacid_Dehalogenase"/>
    <property type="match status" value="1"/>
</dbReference>
<dbReference type="AlphaFoldDB" id="A0A2W5IH71"/>
<dbReference type="InterPro" id="IPR044492">
    <property type="entry name" value="P_typ_ATPase_HD_dom"/>
</dbReference>
<dbReference type="SUPFAM" id="SSF81665">
    <property type="entry name" value="Calcium ATPase, transmembrane domain M"/>
    <property type="match status" value="1"/>
</dbReference>
<dbReference type="InterPro" id="IPR023299">
    <property type="entry name" value="ATPase_P-typ_cyto_dom_N"/>
</dbReference>
<dbReference type="Pfam" id="PF00702">
    <property type="entry name" value="Hydrolase"/>
    <property type="match status" value="1"/>
</dbReference>
<feature type="domain" description="P-type ATPase A" evidence="8">
    <location>
        <begin position="145"/>
        <end position="237"/>
    </location>
</feature>
<dbReference type="InterPro" id="IPR059000">
    <property type="entry name" value="ATPase_P-type_domA"/>
</dbReference>
<dbReference type="SFLD" id="SFLDF00027">
    <property type="entry name" value="p-type_atpase"/>
    <property type="match status" value="1"/>
</dbReference>
<dbReference type="InterPro" id="IPR023214">
    <property type="entry name" value="HAD_sf"/>
</dbReference>
<comment type="subcellular location">
    <subcellularLocation>
        <location evidence="1">Cell membrane</location>
        <topology evidence="1">Multi-pass membrane protein</topology>
    </subcellularLocation>
</comment>
<dbReference type="InterPro" id="IPR008250">
    <property type="entry name" value="ATPase_P-typ_transduc_dom_A_sf"/>
</dbReference>
<protein>
    <submittedName>
        <fullName evidence="9">Magnesium-transporting ATPase</fullName>
    </submittedName>
</protein>
<evidence type="ECO:0000313" key="9">
    <source>
        <dbReference type="EMBL" id="PZP89624.1"/>
    </source>
</evidence>
<feature type="transmembrane region" description="Helical" evidence="7">
    <location>
        <begin position="680"/>
        <end position="703"/>
    </location>
</feature>
<reference evidence="9 10" key="1">
    <citation type="submission" date="2017-08" db="EMBL/GenBank/DDBJ databases">
        <title>Infants hospitalized years apart are colonized by the same room-sourced microbial strains.</title>
        <authorList>
            <person name="Brooks B."/>
            <person name="Olm M.R."/>
            <person name="Firek B.A."/>
            <person name="Baker R."/>
            <person name="Thomas B.C."/>
            <person name="Morowitz M.J."/>
            <person name="Banfield J.F."/>
        </authorList>
    </citation>
    <scope>NUCLEOTIDE SEQUENCE [LARGE SCALE GENOMIC DNA]</scope>
    <source>
        <strain evidence="9">S2_006_000_R1_57</strain>
    </source>
</reference>
<dbReference type="PROSITE" id="PS00154">
    <property type="entry name" value="ATPASE_E1_E2"/>
    <property type="match status" value="1"/>
</dbReference>
<dbReference type="GO" id="GO:0016887">
    <property type="term" value="F:ATP hydrolysis activity"/>
    <property type="evidence" value="ECO:0007669"/>
    <property type="project" value="InterPro"/>
</dbReference>
<proteinExistence type="predicted"/>
<feature type="transmembrane region" description="Helical" evidence="7">
    <location>
        <begin position="709"/>
        <end position="732"/>
    </location>
</feature>
<feature type="transmembrane region" description="Helical" evidence="7">
    <location>
        <begin position="293"/>
        <end position="315"/>
    </location>
</feature>
<evidence type="ECO:0000256" key="6">
    <source>
        <dbReference type="SAM" id="MobiDB-lite"/>
    </source>
</evidence>
<evidence type="ECO:0000259" key="8">
    <source>
        <dbReference type="Pfam" id="PF00122"/>
    </source>
</evidence>
<dbReference type="SUPFAM" id="SSF81660">
    <property type="entry name" value="Metal cation-transporting ATPase, ATP-binding domain N"/>
    <property type="match status" value="1"/>
</dbReference>
<organism evidence="9 10">
    <name type="scientific">Lawsonella clevelandensis</name>
    <dbReference type="NCBI Taxonomy" id="1528099"/>
    <lineage>
        <taxon>Bacteria</taxon>
        <taxon>Bacillati</taxon>
        <taxon>Actinomycetota</taxon>
        <taxon>Actinomycetes</taxon>
        <taxon>Mycobacteriales</taxon>
        <taxon>Lawsonellaceae</taxon>
        <taxon>Lawsonella</taxon>
    </lineage>
</organism>
<comment type="caution">
    <text evidence="9">The sequence shown here is derived from an EMBL/GenBank/DDBJ whole genome shotgun (WGS) entry which is preliminary data.</text>
</comment>
<feature type="transmembrane region" description="Helical" evidence="7">
    <location>
        <begin position="848"/>
        <end position="870"/>
    </location>
</feature>
<gene>
    <name evidence="9" type="ORF">DI579_00100</name>
</gene>
<dbReference type="GO" id="GO:0005524">
    <property type="term" value="F:ATP binding"/>
    <property type="evidence" value="ECO:0007669"/>
    <property type="project" value="InterPro"/>
</dbReference>
<evidence type="ECO:0000256" key="4">
    <source>
        <dbReference type="ARBA" id="ARBA00022989"/>
    </source>
</evidence>
<dbReference type="NCBIfam" id="TIGR01494">
    <property type="entry name" value="ATPase_P-type"/>
    <property type="match status" value="2"/>
</dbReference>
<dbReference type="GO" id="GO:0005886">
    <property type="term" value="C:plasma membrane"/>
    <property type="evidence" value="ECO:0007669"/>
    <property type="project" value="UniProtKB-SubCell"/>
</dbReference>
<feature type="region of interest" description="Disordered" evidence="6">
    <location>
        <begin position="117"/>
        <end position="153"/>
    </location>
</feature>
<keyword evidence="2 7" id="KW-0812">Transmembrane</keyword>
<evidence type="ECO:0000256" key="2">
    <source>
        <dbReference type="ARBA" id="ARBA00022692"/>
    </source>
</evidence>
<accession>A0A2W5IH71</accession>
<dbReference type="SUPFAM" id="SSF81653">
    <property type="entry name" value="Calcium ATPase, transduction domain A"/>
    <property type="match status" value="1"/>
</dbReference>
<evidence type="ECO:0000256" key="3">
    <source>
        <dbReference type="ARBA" id="ARBA00022967"/>
    </source>
</evidence>
<feature type="region of interest" description="Disordered" evidence="6">
    <location>
        <begin position="554"/>
        <end position="581"/>
    </location>
</feature>
<evidence type="ECO:0000313" key="10">
    <source>
        <dbReference type="Proteomes" id="UP000248606"/>
    </source>
</evidence>
<feature type="transmembrane region" description="Helical" evidence="7">
    <location>
        <begin position="65"/>
        <end position="98"/>
    </location>
</feature>
<dbReference type="PANTHER" id="PTHR42861">
    <property type="entry name" value="CALCIUM-TRANSPORTING ATPASE"/>
    <property type="match status" value="1"/>
</dbReference>
<dbReference type="Proteomes" id="UP000248606">
    <property type="component" value="Unassembled WGS sequence"/>
</dbReference>
<dbReference type="RefSeq" id="WP_303678509.1">
    <property type="nucleotide sequence ID" value="NZ_CAKZIO010000003.1"/>
</dbReference>
<dbReference type="Gene3D" id="3.40.1110.10">
    <property type="entry name" value="Calcium-transporting ATPase, cytoplasmic domain N"/>
    <property type="match status" value="1"/>
</dbReference>
<dbReference type="PRINTS" id="PR00119">
    <property type="entry name" value="CATATPASE"/>
</dbReference>
<feature type="transmembrane region" description="Helical" evidence="7">
    <location>
        <begin position="256"/>
        <end position="273"/>
    </location>
</feature>
<dbReference type="InterPro" id="IPR018303">
    <property type="entry name" value="ATPase_P-typ_P_site"/>
</dbReference>
<dbReference type="InterPro" id="IPR001757">
    <property type="entry name" value="P_typ_ATPase"/>
</dbReference>
<evidence type="ECO:0000256" key="7">
    <source>
        <dbReference type="SAM" id="Phobius"/>
    </source>
</evidence>
<evidence type="ECO:0000256" key="1">
    <source>
        <dbReference type="ARBA" id="ARBA00004651"/>
    </source>
</evidence>
<keyword evidence="3" id="KW-1278">Translocase</keyword>
<feature type="compositionally biased region" description="Basic and acidic residues" evidence="6">
    <location>
        <begin position="565"/>
        <end position="581"/>
    </location>
</feature>
<sequence>MTDQKLSAATLAAIPDGVEHTPAGGLTEAQVHEIRAAGKGNDHQVRAGRSVGEIIRANVFTRINAMLGVLFVIVLCTGSIINAAFGLLIIANSAIGIIQEIRAKRMLDKLSIVGQTKPTVQRRSTESSTQSAADSPAESSTDDTLQQENSTAVEIPATDLVEGDLIVLSPGEQIVVDGEILSAQALDVDESLLTGENDPVHKDSGDVVLSGSFVVSGSGVYQATRVGTDAYAAKLAAEASQFSLTNSQLMSGINKILKVITWLLIPTGLATIYTQLCQTGKPWKESVLSMTAALVPMVPEGLVLMTSIAFFVGVIRLGEKQCLVQELPAIEGLARVDVVCTDKTGTLTNNTMTFKEIIPVDTVADDKKLADMAQQALIAMAVGDEHPNDSMRAIADWAKSRDNNAAMISEEWVRTSCVPFSSDKKWSAMGFGKQGEWMLGAPDVLAQPGSQAASTADEVGSTGMRVLLLARSSKPVEDLAHTPADDFVSAGIVTPAALVVLQQSVRSDAADTLDYFQHEGVDAKVVSGDNANSVGAVARELNMVAADAPLDARSLPKIPDNSYSDSRDKERGKERRNEYSQETVKFAKDVESHTVFGRVTPEQKRLMVQALQHNGHTVAMTGDGVNDVLALKHADIGVAMGSGASAARSVAQIVLLDNRFATLPSVVGEGRRVIGNIERVANLFLTKTVYSVLLALFVVFASVPFPFQPIHVTITGWFTIGIPAFLLSLAPNNARAKSHFVQRVLWLAVPSGVIISAVSFTTYMVLRSVYKDANGVISDTLQTQISTATLSALIVTATWVLCVVARPLQWWKILLVVLSAAMYPLIFLWPFTAHLFFLDATNGELMKWGLLAGVCGAILVEIFWWIAGVLKGERQFVWERTHTRFEEEQHALDVKKAAQERSGH</sequence>
<evidence type="ECO:0000256" key="5">
    <source>
        <dbReference type="ARBA" id="ARBA00023136"/>
    </source>
</evidence>
<keyword evidence="4 7" id="KW-1133">Transmembrane helix</keyword>
<dbReference type="Gene3D" id="1.20.1110.10">
    <property type="entry name" value="Calcium-transporting ATPase, transmembrane domain"/>
    <property type="match status" value="1"/>
</dbReference>
<dbReference type="Gene3D" id="3.40.50.1000">
    <property type="entry name" value="HAD superfamily/HAD-like"/>
    <property type="match status" value="1"/>
</dbReference>
<feature type="transmembrane region" description="Helical" evidence="7">
    <location>
        <begin position="744"/>
        <end position="765"/>
    </location>
</feature>
<keyword evidence="5 7" id="KW-0472">Membrane</keyword>
<feature type="compositionally biased region" description="Polar residues" evidence="6">
    <location>
        <begin position="117"/>
        <end position="152"/>
    </location>
</feature>
<feature type="transmembrane region" description="Helical" evidence="7">
    <location>
        <begin position="813"/>
        <end position="836"/>
    </location>
</feature>